<keyword evidence="2" id="KW-0238">DNA-binding</keyword>
<feature type="domain" description="HTH hxlR-type" evidence="4">
    <location>
        <begin position="6"/>
        <end position="122"/>
    </location>
</feature>
<keyword evidence="6" id="KW-1185">Reference proteome</keyword>
<dbReference type="AlphaFoldDB" id="A0A1Y5WZ63"/>
<dbReference type="OrthoDB" id="3683390at2"/>
<dbReference type="PANTHER" id="PTHR33204">
    <property type="entry name" value="TRANSCRIPTIONAL REGULATOR, MARR FAMILY"/>
    <property type="match status" value="1"/>
</dbReference>
<protein>
    <submittedName>
        <fullName evidence="5">Transcriptional regulator, HxlR family</fullName>
    </submittedName>
</protein>
<evidence type="ECO:0000259" key="4">
    <source>
        <dbReference type="PROSITE" id="PS51118"/>
    </source>
</evidence>
<dbReference type="InterPro" id="IPR036388">
    <property type="entry name" value="WH-like_DNA-bd_sf"/>
</dbReference>
<organism evidence="5 6">
    <name type="scientific">Kibdelosporangium aridum</name>
    <dbReference type="NCBI Taxonomy" id="2030"/>
    <lineage>
        <taxon>Bacteria</taxon>
        <taxon>Bacillati</taxon>
        <taxon>Actinomycetota</taxon>
        <taxon>Actinomycetes</taxon>
        <taxon>Pseudonocardiales</taxon>
        <taxon>Pseudonocardiaceae</taxon>
        <taxon>Kibdelosporangium</taxon>
    </lineage>
</organism>
<gene>
    <name evidence="5" type="ORF">SAMN05661093_00676</name>
</gene>
<dbReference type="Gene3D" id="1.10.10.10">
    <property type="entry name" value="Winged helix-like DNA-binding domain superfamily/Winged helix DNA-binding domain"/>
    <property type="match status" value="1"/>
</dbReference>
<dbReference type="PROSITE" id="PS51118">
    <property type="entry name" value="HTH_HXLR"/>
    <property type="match status" value="1"/>
</dbReference>
<name>A0A1Y5WZ63_KIBAR</name>
<sequence>MAGENVPYRQSLLDAMAVLNGQWVPAVLASLAPGPLNFTDLLNAINAVEERSGWVNHVRPLTRKVLTETLSRLQRDGIVQRQSTPDALFQPVYYELTPMGSSLLRSVRPLIKWAQDHQAELESARQRRGP</sequence>
<proteinExistence type="predicted"/>
<dbReference type="GO" id="GO:0003677">
    <property type="term" value="F:DNA binding"/>
    <property type="evidence" value="ECO:0007669"/>
    <property type="project" value="UniProtKB-KW"/>
</dbReference>
<dbReference type="Proteomes" id="UP000192674">
    <property type="component" value="Unassembled WGS sequence"/>
</dbReference>
<dbReference type="InterPro" id="IPR036390">
    <property type="entry name" value="WH_DNA-bd_sf"/>
</dbReference>
<dbReference type="RefSeq" id="WP_051894676.1">
    <property type="nucleotide sequence ID" value="NZ_FWXV01000001.1"/>
</dbReference>
<dbReference type="EMBL" id="FWXV01000001">
    <property type="protein sequence ID" value="SMC58170.1"/>
    <property type="molecule type" value="Genomic_DNA"/>
</dbReference>
<dbReference type="InterPro" id="IPR002577">
    <property type="entry name" value="HTH_HxlR"/>
</dbReference>
<evidence type="ECO:0000256" key="3">
    <source>
        <dbReference type="ARBA" id="ARBA00023163"/>
    </source>
</evidence>
<reference evidence="5 6" key="1">
    <citation type="submission" date="2017-04" db="EMBL/GenBank/DDBJ databases">
        <authorList>
            <person name="Afonso C.L."/>
            <person name="Miller P.J."/>
            <person name="Scott M.A."/>
            <person name="Spackman E."/>
            <person name="Goraichik I."/>
            <person name="Dimitrov K.M."/>
            <person name="Suarez D.L."/>
            <person name="Swayne D.E."/>
        </authorList>
    </citation>
    <scope>NUCLEOTIDE SEQUENCE [LARGE SCALE GENOMIC DNA]</scope>
    <source>
        <strain evidence="5 6">DSM 43828</strain>
    </source>
</reference>
<evidence type="ECO:0000256" key="2">
    <source>
        <dbReference type="ARBA" id="ARBA00023125"/>
    </source>
</evidence>
<keyword evidence="3" id="KW-0804">Transcription</keyword>
<accession>A0A1Y5WZ63</accession>
<keyword evidence="1" id="KW-0805">Transcription regulation</keyword>
<dbReference type="SUPFAM" id="SSF46785">
    <property type="entry name" value="Winged helix' DNA-binding domain"/>
    <property type="match status" value="1"/>
</dbReference>
<evidence type="ECO:0000256" key="1">
    <source>
        <dbReference type="ARBA" id="ARBA00023015"/>
    </source>
</evidence>
<evidence type="ECO:0000313" key="6">
    <source>
        <dbReference type="Proteomes" id="UP000192674"/>
    </source>
</evidence>
<dbReference type="Pfam" id="PF01638">
    <property type="entry name" value="HxlR"/>
    <property type="match status" value="1"/>
</dbReference>
<dbReference type="PANTHER" id="PTHR33204:SF39">
    <property type="entry name" value="TRANSCRIPTIONAL REGULATORY PROTEIN"/>
    <property type="match status" value="1"/>
</dbReference>
<evidence type="ECO:0000313" key="5">
    <source>
        <dbReference type="EMBL" id="SMC58170.1"/>
    </source>
</evidence>